<feature type="chain" id="PRO_5039137706" evidence="13">
    <location>
        <begin position="21"/>
        <end position="303"/>
    </location>
</feature>
<evidence type="ECO:0000256" key="12">
    <source>
        <dbReference type="SAM" id="Phobius"/>
    </source>
</evidence>
<evidence type="ECO:0000256" key="8">
    <source>
        <dbReference type="ARBA" id="ARBA00023133"/>
    </source>
</evidence>
<evidence type="ECO:0000256" key="4">
    <source>
        <dbReference type="ARBA" id="ARBA00022723"/>
    </source>
</evidence>
<evidence type="ECO:0000313" key="14">
    <source>
        <dbReference type="EMBL" id="TVX87283.1"/>
    </source>
</evidence>
<evidence type="ECO:0000256" key="2">
    <source>
        <dbReference type="ARBA" id="ARBA00022475"/>
    </source>
</evidence>
<sequence>MKRFAYLVCFGMFFVVLNGAVVTKTGSGEGCGTDWPLCNGEFIPAYTIESMIEYSHRLVSGIEGLLVIAIFVWVIRQLKKKDAVFYASLTLIFTVIQALMGALAVMYVQVPAVMALHFGFSIIAFASSFLLSIAIRRYANNPEATEVVGGTPVNDTFRYGVWFTLLYTYIVIYVGAFVRHTDSGGGCLGWPLCNGELIPELTGGTLIAFLHRVAAALLVLVVAAMSHFAYHSHKDNREIQLCGIWALILTIMQVLSGALVVFTVTDKNWFLFTGLLHTVLICLLFSVLCHLSIRVWQLRTKRQ</sequence>
<dbReference type="GO" id="GO:0006784">
    <property type="term" value="P:heme A biosynthetic process"/>
    <property type="evidence" value="ECO:0007669"/>
    <property type="project" value="InterPro"/>
</dbReference>
<dbReference type="Pfam" id="PF02628">
    <property type="entry name" value="COX15-CtaA"/>
    <property type="match status" value="1"/>
</dbReference>
<feature type="signal peptide" evidence="13">
    <location>
        <begin position="1"/>
        <end position="20"/>
    </location>
</feature>
<evidence type="ECO:0000256" key="7">
    <source>
        <dbReference type="ARBA" id="ARBA00023004"/>
    </source>
</evidence>
<comment type="pathway">
    <text evidence="11">Porphyrin-containing compound metabolism.</text>
</comment>
<evidence type="ECO:0000256" key="11">
    <source>
        <dbReference type="ARBA" id="ARBA00023444"/>
    </source>
</evidence>
<protein>
    <submittedName>
        <fullName evidence="14">Heme A synthase</fullName>
    </submittedName>
</protein>
<comment type="caution">
    <text evidence="14">The sequence shown here is derived from an EMBL/GenBank/DDBJ whole genome shotgun (WGS) entry which is preliminary data.</text>
</comment>
<keyword evidence="4" id="KW-0479">Metal-binding</keyword>
<keyword evidence="2" id="KW-1003">Cell membrane</keyword>
<feature type="transmembrane region" description="Helical" evidence="12">
    <location>
        <begin position="209"/>
        <end position="230"/>
    </location>
</feature>
<evidence type="ECO:0000256" key="13">
    <source>
        <dbReference type="SAM" id="SignalP"/>
    </source>
</evidence>
<evidence type="ECO:0000256" key="9">
    <source>
        <dbReference type="ARBA" id="ARBA00023136"/>
    </source>
</evidence>
<accession>A0A559IIK6</accession>
<comment type="subcellular location">
    <subcellularLocation>
        <location evidence="1">Membrane</location>
        <topology evidence="1">Multi-pass membrane protein</topology>
    </subcellularLocation>
</comment>
<dbReference type="EMBL" id="VNJK01000004">
    <property type="protein sequence ID" value="TVX87283.1"/>
    <property type="molecule type" value="Genomic_DNA"/>
</dbReference>
<keyword evidence="9 12" id="KW-0472">Membrane</keyword>
<evidence type="ECO:0000256" key="3">
    <source>
        <dbReference type="ARBA" id="ARBA00022692"/>
    </source>
</evidence>
<dbReference type="Proteomes" id="UP000318102">
    <property type="component" value="Unassembled WGS sequence"/>
</dbReference>
<dbReference type="GO" id="GO:0046872">
    <property type="term" value="F:metal ion binding"/>
    <property type="evidence" value="ECO:0007669"/>
    <property type="project" value="UniProtKB-KW"/>
</dbReference>
<keyword evidence="7" id="KW-0408">Iron</keyword>
<evidence type="ECO:0000313" key="15">
    <source>
        <dbReference type="Proteomes" id="UP000318102"/>
    </source>
</evidence>
<keyword evidence="13" id="KW-0732">Signal</keyword>
<feature type="transmembrane region" description="Helical" evidence="12">
    <location>
        <begin position="114"/>
        <end position="135"/>
    </location>
</feature>
<gene>
    <name evidence="14" type="ORF">FPZ44_21655</name>
</gene>
<keyword evidence="10" id="KW-1015">Disulfide bond</keyword>
<keyword evidence="6" id="KW-0560">Oxidoreductase</keyword>
<dbReference type="GO" id="GO:0016491">
    <property type="term" value="F:oxidoreductase activity"/>
    <property type="evidence" value="ECO:0007669"/>
    <property type="project" value="UniProtKB-KW"/>
</dbReference>
<feature type="transmembrane region" description="Helical" evidence="12">
    <location>
        <begin position="83"/>
        <end position="108"/>
    </location>
</feature>
<reference evidence="14 15" key="1">
    <citation type="submission" date="2019-07" db="EMBL/GenBank/DDBJ databases">
        <authorList>
            <person name="Kim J."/>
        </authorList>
    </citation>
    <scope>NUCLEOTIDE SEQUENCE [LARGE SCALE GENOMIC DNA]</scope>
    <source>
        <strain evidence="14 15">N4</strain>
    </source>
</reference>
<dbReference type="OrthoDB" id="9816428at2"/>
<feature type="transmembrane region" description="Helical" evidence="12">
    <location>
        <begin position="58"/>
        <end position="76"/>
    </location>
</feature>
<keyword evidence="5 12" id="KW-1133">Transmembrane helix</keyword>
<keyword evidence="8" id="KW-0350">Heme biosynthesis</keyword>
<feature type="transmembrane region" description="Helical" evidence="12">
    <location>
        <begin position="269"/>
        <end position="293"/>
    </location>
</feature>
<name>A0A559IIK6_9BACL</name>
<organism evidence="14 15">
    <name type="scientific">Paenibacillus agilis</name>
    <dbReference type="NCBI Taxonomy" id="3020863"/>
    <lineage>
        <taxon>Bacteria</taxon>
        <taxon>Bacillati</taxon>
        <taxon>Bacillota</taxon>
        <taxon>Bacilli</taxon>
        <taxon>Bacillales</taxon>
        <taxon>Paenibacillaceae</taxon>
        <taxon>Paenibacillus</taxon>
    </lineage>
</organism>
<dbReference type="PANTHER" id="PTHR35457:SF1">
    <property type="entry name" value="HEME A SYNTHASE"/>
    <property type="match status" value="1"/>
</dbReference>
<keyword evidence="3 12" id="KW-0812">Transmembrane</keyword>
<keyword evidence="15" id="KW-1185">Reference proteome</keyword>
<dbReference type="AlphaFoldDB" id="A0A559IIK6"/>
<evidence type="ECO:0000256" key="10">
    <source>
        <dbReference type="ARBA" id="ARBA00023157"/>
    </source>
</evidence>
<evidence type="ECO:0000256" key="6">
    <source>
        <dbReference type="ARBA" id="ARBA00023002"/>
    </source>
</evidence>
<evidence type="ECO:0000256" key="5">
    <source>
        <dbReference type="ARBA" id="ARBA00022989"/>
    </source>
</evidence>
<feature type="transmembrane region" description="Helical" evidence="12">
    <location>
        <begin position="242"/>
        <end position="263"/>
    </location>
</feature>
<dbReference type="InterPro" id="IPR050450">
    <property type="entry name" value="COX15/CtaA_HemeA_synthase"/>
</dbReference>
<evidence type="ECO:0000256" key="1">
    <source>
        <dbReference type="ARBA" id="ARBA00004141"/>
    </source>
</evidence>
<proteinExistence type="predicted"/>
<dbReference type="GO" id="GO:0016020">
    <property type="term" value="C:membrane"/>
    <property type="evidence" value="ECO:0007669"/>
    <property type="project" value="UniProtKB-SubCell"/>
</dbReference>
<dbReference type="InterPro" id="IPR003780">
    <property type="entry name" value="COX15/CtaA_fam"/>
</dbReference>
<dbReference type="PANTHER" id="PTHR35457">
    <property type="entry name" value="HEME A SYNTHASE"/>
    <property type="match status" value="1"/>
</dbReference>
<feature type="transmembrane region" description="Helical" evidence="12">
    <location>
        <begin position="156"/>
        <end position="176"/>
    </location>
</feature>